<name>A0A0A7PMU4_9SPHN</name>
<dbReference type="KEGG" id="sphk:SKP52_18340"/>
<dbReference type="HOGENOM" id="CLU_195350_0_0_5"/>
<sequence>MKTKFAQAATFALSAVGALAILVGVIDQPQVAASVTGTPAGPLVAAVMSPAVSALA</sequence>
<dbReference type="RefSeq" id="WP_160292440.1">
    <property type="nucleotide sequence ID" value="NZ_CP009122.1"/>
</dbReference>
<dbReference type="STRING" id="1515612.SKP52_18340"/>
<evidence type="ECO:0000313" key="1">
    <source>
        <dbReference type="EMBL" id="AJA10538.1"/>
    </source>
</evidence>
<keyword evidence="2" id="KW-1185">Reference proteome</keyword>
<dbReference type="EMBL" id="CP009122">
    <property type="protein sequence ID" value="AJA10538.1"/>
    <property type="molecule type" value="Genomic_DNA"/>
</dbReference>
<reference evidence="1 2" key="1">
    <citation type="journal article" date="2015" name="Int. J. Syst. Evol. Microbiol.">
        <title>Description of Sphingopyxis fribergensis sp. nov. - a soil bacterium with the ability to degrade styrene and phenylacetic acid.</title>
        <authorList>
            <person name="Oelschlagel M."/>
            <person name="Ruckert C."/>
            <person name="Kalinowski J."/>
            <person name="Schmidt G."/>
            <person name="Schlomann M."/>
            <person name="Tischler D."/>
        </authorList>
    </citation>
    <scope>NUCLEOTIDE SEQUENCE [LARGE SCALE GENOMIC DNA]</scope>
    <source>
        <strain evidence="1 2">Kp5.2</strain>
    </source>
</reference>
<gene>
    <name evidence="1" type="ORF">SKP52_18340</name>
</gene>
<protein>
    <submittedName>
        <fullName evidence="1">Putative secreted protein</fullName>
    </submittedName>
</protein>
<dbReference type="AlphaFoldDB" id="A0A0A7PMU4"/>
<accession>A0A0A7PMU4</accession>
<proteinExistence type="predicted"/>
<dbReference type="Proteomes" id="UP000030907">
    <property type="component" value="Chromosome"/>
</dbReference>
<evidence type="ECO:0000313" key="2">
    <source>
        <dbReference type="Proteomes" id="UP000030907"/>
    </source>
</evidence>
<organism evidence="1 2">
    <name type="scientific">Sphingopyxis fribergensis</name>
    <dbReference type="NCBI Taxonomy" id="1515612"/>
    <lineage>
        <taxon>Bacteria</taxon>
        <taxon>Pseudomonadati</taxon>
        <taxon>Pseudomonadota</taxon>
        <taxon>Alphaproteobacteria</taxon>
        <taxon>Sphingomonadales</taxon>
        <taxon>Sphingomonadaceae</taxon>
        <taxon>Sphingopyxis</taxon>
    </lineage>
</organism>